<evidence type="ECO:0000256" key="7">
    <source>
        <dbReference type="ARBA" id="ARBA00022989"/>
    </source>
</evidence>
<organism evidence="14 15">
    <name type="scientific">Cyanidiococcus yangmingshanensis</name>
    <dbReference type="NCBI Taxonomy" id="2690220"/>
    <lineage>
        <taxon>Eukaryota</taxon>
        <taxon>Rhodophyta</taxon>
        <taxon>Bangiophyceae</taxon>
        <taxon>Cyanidiales</taxon>
        <taxon>Cyanidiaceae</taxon>
        <taxon>Cyanidiococcus</taxon>
    </lineage>
</organism>
<evidence type="ECO:0000256" key="10">
    <source>
        <dbReference type="ARBA" id="ARBA00023209"/>
    </source>
</evidence>
<feature type="domain" description="Phospholipid/glycerol acyltransferase" evidence="13">
    <location>
        <begin position="88"/>
        <end position="201"/>
    </location>
</feature>
<evidence type="ECO:0000313" key="14">
    <source>
        <dbReference type="EMBL" id="KAF6000530.1"/>
    </source>
</evidence>
<reference evidence="14 15" key="1">
    <citation type="journal article" date="2020" name="J. Phycol.">
        <title>Comparative genome analysis reveals Cyanidiococcus gen. nov., a new extremophilic red algal genus sister to Cyanidioschyzon (Cyanidioschyzonaceae, Rhodophyta).</title>
        <authorList>
            <person name="Liu S.-L."/>
            <person name="Chiang Y.-R."/>
            <person name="Yoon H.S."/>
            <person name="Fu H.-Y."/>
        </authorList>
    </citation>
    <scope>NUCLEOTIDE SEQUENCE [LARGE SCALE GENOMIC DNA]</scope>
    <source>
        <strain evidence="14 15">THAL066</strain>
    </source>
</reference>
<evidence type="ECO:0000256" key="5">
    <source>
        <dbReference type="ARBA" id="ARBA00022679"/>
    </source>
</evidence>
<evidence type="ECO:0000256" key="9">
    <source>
        <dbReference type="ARBA" id="ARBA00023136"/>
    </source>
</evidence>
<keyword evidence="12 14" id="KW-0012">Acyltransferase</keyword>
<dbReference type="CDD" id="cd07991">
    <property type="entry name" value="LPLAT_LPCAT1-like"/>
    <property type="match status" value="1"/>
</dbReference>
<evidence type="ECO:0000256" key="6">
    <source>
        <dbReference type="ARBA" id="ARBA00022692"/>
    </source>
</evidence>
<comment type="pathway">
    <text evidence="2">Lipid metabolism.</text>
</comment>
<evidence type="ECO:0000259" key="13">
    <source>
        <dbReference type="SMART" id="SM00563"/>
    </source>
</evidence>
<evidence type="ECO:0000256" key="8">
    <source>
        <dbReference type="ARBA" id="ARBA00023098"/>
    </source>
</evidence>
<sequence length="473" mass="54122">MGLVTISISGLDERHFSMGSAEPLSRWRRYILTVVRWLARLELFIMGFYWIEEYTIKARDDSKHNVSAGPVKPDSHSHEAARKRETAPIIVSNHIAIFESLYFYARFAPSFLAKSDVRKLFIFGSVTAASSSIFVERSEESSRQQVSKEIERRIRDYPPGSWPPFMIYPEQTTTNGSAIIYFKLGAFSAGLPVQPVAIRYPFCAFHPGMVADVGLLKSFIYTCLQPYSRMQVYYLPIEYPSGYEREQPVLFAERVRQAIAKILQVPLTLHDITDMHFQKAAYDLRKVVIGREMSLELRRFAGLIEMVPTRARDCELMARAFIEEFHRGTGHKPDALCHPDEIGRALFGSNCPDHAMEDSGTTVSTLGWHQWLCNLFQAGCLTVDSRVDFRDYVVFRQFMRRWLRQFEVVAQVHHFCTEHLVPQLASSVPGTELVNWLDGQFGGPCWRDSPASMHEAFQRNERAACLVVAQLLC</sequence>
<keyword evidence="5 14" id="KW-0808">Transferase</keyword>
<dbReference type="GO" id="GO:0008374">
    <property type="term" value="F:O-acyltransferase activity"/>
    <property type="evidence" value="ECO:0007669"/>
    <property type="project" value="InterPro"/>
</dbReference>
<dbReference type="PANTHER" id="PTHR23063:SF52">
    <property type="entry name" value="LYSOPHOSPHATIDYLCHOLINE ACYLTRANSFERASE"/>
    <property type="match status" value="1"/>
</dbReference>
<dbReference type="GO" id="GO:0008654">
    <property type="term" value="P:phospholipid biosynthetic process"/>
    <property type="evidence" value="ECO:0007669"/>
    <property type="project" value="UniProtKB-KW"/>
</dbReference>
<keyword evidence="9" id="KW-0472">Membrane</keyword>
<dbReference type="Pfam" id="PF01553">
    <property type="entry name" value="Acyltransferase"/>
    <property type="match status" value="1"/>
</dbReference>
<keyword evidence="4" id="KW-0444">Lipid biosynthesis</keyword>
<evidence type="ECO:0000256" key="3">
    <source>
        <dbReference type="ARBA" id="ARBA00008655"/>
    </source>
</evidence>
<dbReference type="InterPro" id="IPR002123">
    <property type="entry name" value="Plipid/glycerol_acylTrfase"/>
</dbReference>
<keyword evidence="6" id="KW-0812">Transmembrane</keyword>
<keyword evidence="10" id="KW-0594">Phospholipid biosynthesis</keyword>
<dbReference type="PANTHER" id="PTHR23063">
    <property type="entry name" value="PHOSPHOLIPID ACYLTRANSFERASE"/>
    <property type="match status" value="1"/>
</dbReference>
<dbReference type="GO" id="GO:0016020">
    <property type="term" value="C:membrane"/>
    <property type="evidence" value="ECO:0007669"/>
    <property type="project" value="UniProtKB-SubCell"/>
</dbReference>
<keyword evidence="8" id="KW-0443">Lipid metabolism</keyword>
<keyword evidence="7" id="KW-1133">Transmembrane helix</keyword>
<evidence type="ECO:0000313" key="15">
    <source>
        <dbReference type="Proteomes" id="UP000530660"/>
    </source>
</evidence>
<dbReference type="SUPFAM" id="SSF69593">
    <property type="entry name" value="Glycerol-3-phosphate (1)-acyltransferase"/>
    <property type="match status" value="1"/>
</dbReference>
<comment type="subcellular location">
    <subcellularLocation>
        <location evidence="1">Membrane</location>
    </subcellularLocation>
</comment>
<dbReference type="Proteomes" id="UP000530660">
    <property type="component" value="Unassembled WGS sequence"/>
</dbReference>
<comment type="similarity">
    <text evidence="3">Belongs to the 1-acyl-sn-glycerol-3-phosphate acyltransferase family.</text>
</comment>
<evidence type="ECO:0000256" key="2">
    <source>
        <dbReference type="ARBA" id="ARBA00005189"/>
    </source>
</evidence>
<gene>
    <name evidence="14" type="primary">LPCAT2_1</name>
    <name evidence="14" type="ORF">F1559_001271</name>
</gene>
<comment type="caution">
    <text evidence="14">The sequence shown here is derived from an EMBL/GenBank/DDBJ whole genome shotgun (WGS) entry which is preliminary data.</text>
</comment>
<accession>A0A7J7ICT2</accession>
<dbReference type="EMBL" id="VWRR01000019">
    <property type="protein sequence ID" value="KAF6000530.1"/>
    <property type="molecule type" value="Genomic_DNA"/>
</dbReference>
<evidence type="ECO:0000256" key="4">
    <source>
        <dbReference type="ARBA" id="ARBA00022516"/>
    </source>
</evidence>
<evidence type="ECO:0000256" key="11">
    <source>
        <dbReference type="ARBA" id="ARBA00023264"/>
    </source>
</evidence>
<evidence type="ECO:0000256" key="1">
    <source>
        <dbReference type="ARBA" id="ARBA00004370"/>
    </source>
</evidence>
<protein>
    <submittedName>
        <fullName evidence="14">Lysophosphatidylcholine acyltransferase</fullName>
    </submittedName>
</protein>
<keyword evidence="15" id="KW-1185">Reference proteome</keyword>
<keyword evidence="11" id="KW-1208">Phospholipid metabolism</keyword>
<proteinExistence type="inferred from homology"/>
<name>A0A7J7ICT2_9RHOD</name>
<dbReference type="InterPro" id="IPR045252">
    <property type="entry name" value="LPCAT1-like"/>
</dbReference>
<evidence type="ECO:0000256" key="12">
    <source>
        <dbReference type="ARBA" id="ARBA00023315"/>
    </source>
</evidence>
<dbReference type="SMART" id="SM00563">
    <property type="entry name" value="PlsC"/>
    <property type="match status" value="1"/>
</dbReference>
<dbReference type="AlphaFoldDB" id="A0A7J7ICT2"/>
<dbReference type="OrthoDB" id="272512at2759"/>